<dbReference type="AlphaFoldDB" id="A0A6A5ZK96"/>
<dbReference type="Proteomes" id="UP000799770">
    <property type="component" value="Unassembled WGS sequence"/>
</dbReference>
<reference evidence="2" key="1">
    <citation type="journal article" date="2020" name="Stud. Mycol.">
        <title>101 Dothideomycetes genomes: a test case for predicting lifestyles and emergence of pathogens.</title>
        <authorList>
            <person name="Haridas S."/>
            <person name="Albert R."/>
            <person name="Binder M."/>
            <person name="Bloem J."/>
            <person name="Labutti K."/>
            <person name="Salamov A."/>
            <person name="Andreopoulos B."/>
            <person name="Baker S."/>
            <person name="Barry K."/>
            <person name="Bills G."/>
            <person name="Bluhm B."/>
            <person name="Cannon C."/>
            <person name="Castanera R."/>
            <person name="Culley D."/>
            <person name="Daum C."/>
            <person name="Ezra D."/>
            <person name="Gonzalez J."/>
            <person name="Henrissat B."/>
            <person name="Kuo A."/>
            <person name="Liang C."/>
            <person name="Lipzen A."/>
            <person name="Lutzoni F."/>
            <person name="Magnuson J."/>
            <person name="Mondo S."/>
            <person name="Nolan M."/>
            <person name="Ohm R."/>
            <person name="Pangilinan J."/>
            <person name="Park H.-J."/>
            <person name="Ramirez L."/>
            <person name="Alfaro M."/>
            <person name="Sun H."/>
            <person name="Tritt A."/>
            <person name="Yoshinaga Y."/>
            <person name="Zwiers L.-H."/>
            <person name="Turgeon B."/>
            <person name="Goodwin S."/>
            <person name="Spatafora J."/>
            <person name="Crous P."/>
            <person name="Grigoriev I."/>
        </authorList>
    </citation>
    <scope>NUCLEOTIDE SEQUENCE</scope>
    <source>
        <strain evidence="2">CBS 627.86</strain>
    </source>
</reference>
<accession>A0A6A5ZK96</accession>
<dbReference type="EMBL" id="ML977315">
    <property type="protein sequence ID" value="KAF2119434.1"/>
    <property type="molecule type" value="Genomic_DNA"/>
</dbReference>
<name>A0A6A5ZK96_9PLEO</name>
<dbReference type="InterPro" id="IPR001810">
    <property type="entry name" value="F-box_dom"/>
</dbReference>
<keyword evidence="3" id="KW-1185">Reference proteome</keyword>
<feature type="domain" description="F-box" evidence="1">
    <location>
        <begin position="1"/>
        <end position="49"/>
    </location>
</feature>
<dbReference type="InterPro" id="IPR032675">
    <property type="entry name" value="LRR_dom_sf"/>
</dbReference>
<proteinExistence type="predicted"/>
<dbReference type="SUPFAM" id="SSF52047">
    <property type="entry name" value="RNI-like"/>
    <property type="match status" value="1"/>
</dbReference>
<sequence>MALALLPEELIESIAIDLPIEDFRSFRLVSTALEQRSRHGFRERFFRKRTLRWHTESFRDLLDITISALFGNVLQDLVIDATPRYAIQQWRIRKQIAEDQCDPELKDLYMIEQEDIKKRTGESAKFWNESRYDRKSLIVVFEKLRKLRSITFAYDGMDRIYGTFGRRYCESSQNEMSRPFVSTMDAISVSGMLVEEISMDTSRHHGAVSIGRLESLARSLLNFEVSFEHLRVLQLNLRDWRYLEEGFEQPPERLSFAVRFLSKCTSVRELGLSCFSSLEGDIFNQLTRNCQFSHLETCTLELFRLSAADFFHFFMASQRSLRRLSLSHIVLRDDTIIWSDLMRYLADNFALESLNMRSMFTRPGARIGIDGTVKGAIILEGRELAEQLRYHADHLINGNWGPAWHLASVAYPFIGIRT</sequence>
<gene>
    <name evidence="2" type="ORF">BDV96DRAFT_567549</name>
</gene>
<dbReference type="PROSITE" id="PS50181">
    <property type="entry name" value="FBOX"/>
    <property type="match status" value="1"/>
</dbReference>
<evidence type="ECO:0000313" key="3">
    <source>
        <dbReference type="Proteomes" id="UP000799770"/>
    </source>
</evidence>
<dbReference type="Gene3D" id="3.80.10.10">
    <property type="entry name" value="Ribonuclease Inhibitor"/>
    <property type="match status" value="1"/>
</dbReference>
<organism evidence="2 3">
    <name type="scientific">Lophiotrema nucula</name>
    <dbReference type="NCBI Taxonomy" id="690887"/>
    <lineage>
        <taxon>Eukaryota</taxon>
        <taxon>Fungi</taxon>
        <taxon>Dikarya</taxon>
        <taxon>Ascomycota</taxon>
        <taxon>Pezizomycotina</taxon>
        <taxon>Dothideomycetes</taxon>
        <taxon>Pleosporomycetidae</taxon>
        <taxon>Pleosporales</taxon>
        <taxon>Lophiotremataceae</taxon>
        <taxon>Lophiotrema</taxon>
    </lineage>
</organism>
<evidence type="ECO:0000259" key="1">
    <source>
        <dbReference type="PROSITE" id="PS50181"/>
    </source>
</evidence>
<dbReference type="OrthoDB" id="10261563at2759"/>
<protein>
    <recommendedName>
        <fullName evidence="1">F-box domain-containing protein</fullName>
    </recommendedName>
</protein>
<evidence type="ECO:0000313" key="2">
    <source>
        <dbReference type="EMBL" id="KAF2119434.1"/>
    </source>
</evidence>